<accession>A0A9E3H6M3</accession>
<dbReference type="InterPro" id="IPR006694">
    <property type="entry name" value="Fatty_acid_hydroxylase"/>
</dbReference>
<evidence type="ECO:0000256" key="2">
    <source>
        <dbReference type="ARBA" id="ARBA00022692"/>
    </source>
</evidence>
<evidence type="ECO:0000256" key="5">
    <source>
        <dbReference type="SAM" id="Phobius"/>
    </source>
</evidence>
<reference evidence="7" key="1">
    <citation type="submission" date="2021-05" db="EMBL/GenBank/DDBJ databases">
        <authorList>
            <person name="Pietrasiak N."/>
            <person name="Ward R."/>
            <person name="Stajich J.E."/>
            <person name="Kurbessoian T."/>
        </authorList>
    </citation>
    <scope>NUCLEOTIDE SEQUENCE</scope>
    <source>
        <strain evidence="7">HA4357-MV3</strain>
    </source>
</reference>
<keyword evidence="2 5" id="KW-0812">Transmembrane</keyword>
<reference evidence="7" key="2">
    <citation type="journal article" date="2022" name="Microbiol. Resour. Announc.">
        <title>Metagenome Sequencing to Explore Phylogenomics of Terrestrial Cyanobacteria.</title>
        <authorList>
            <person name="Ward R.D."/>
            <person name="Stajich J.E."/>
            <person name="Johansen J.R."/>
            <person name="Huntemann M."/>
            <person name="Clum A."/>
            <person name="Foster B."/>
            <person name="Foster B."/>
            <person name="Roux S."/>
            <person name="Palaniappan K."/>
            <person name="Varghese N."/>
            <person name="Mukherjee S."/>
            <person name="Reddy T.B.K."/>
            <person name="Daum C."/>
            <person name="Copeland A."/>
            <person name="Chen I.A."/>
            <person name="Ivanova N.N."/>
            <person name="Kyrpides N.C."/>
            <person name="Shapiro N."/>
            <person name="Eloe-Fadrosh E.A."/>
            <person name="Pietrasiak N."/>
        </authorList>
    </citation>
    <scope>NUCLEOTIDE SEQUENCE</scope>
    <source>
        <strain evidence="7">HA4357-MV3</strain>
    </source>
</reference>
<dbReference type="GO" id="GO:0016491">
    <property type="term" value="F:oxidoreductase activity"/>
    <property type="evidence" value="ECO:0007669"/>
    <property type="project" value="InterPro"/>
</dbReference>
<dbReference type="Pfam" id="PF04116">
    <property type="entry name" value="FA_hydroxylase"/>
    <property type="match status" value="1"/>
</dbReference>
<dbReference type="GO" id="GO:0005506">
    <property type="term" value="F:iron ion binding"/>
    <property type="evidence" value="ECO:0007669"/>
    <property type="project" value="InterPro"/>
</dbReference>
<dbReference type="GO" id="GO:0016020">
    <property type="term" value="C:membrane"/>
    <property type="evidence" value="ECO:0007669"/>
    <property type="project" value="UniProtKB-SubCell"/>
</dbReference>
<organism evidence="7 8">
    <name type="scientific">Pelatocladus maniniholoensis HA4357-MV3</name>
    <dbReference type="NCBI Taxonomy" id="1117104"/>
    <lineage>
        <taxon>Bacteria</taxon>
        <taxon>Bacillati</taxon>
        <taxon>Cyanobacteriota</taxon>
        <taxon>Cyanophyceae</taxon>
        <taxon>Nostocales</taxon>
        <taxon>Nostocaceae</taxon>
        <taxon>Pelatocladus</taxon>
    </lineage>
</organism>
<dbReference type="Proteomes" id="UP000813215">
    <property type="component" value="Unassembled WGS sequence"/>
</dbReference>
<keyword evidence="3 5" id="KW-1133">Transmembrane helix</keyword>
<protein>
    <submittedName>
        <fullName evidence="7">Sterol desaturase family protein</fullName>
    </submittedName>
</protein>
<feature type="domain" description="Fatty acid hydroxylase" evidence="6">
    <location>
        <begin position="108"/>
        <end position="245"/>
    </location>
</feature>
<feature type="transmembrane region" description="Helical" evidence="5">
    <location>
        <begin position="100"/>
        <end position="121"/>
    </location>
</feature>
<comment type="subcellular location">
    <subcellularLocation>
        <location evidence="1">Membrane</location>
    </subcellularLocation>
</comment>
<evidence type="ECO:0000256" key="3">
    <source>
        <dbReference type="ARBA" id="ARBA00022989"/>
    </source>
</evidence>
<gene>
    <name evidence="7" type="ORF">KME28_07745</name>
</gene>
<evidence type="ECO:0000256" key="1">
    <source>
        <dbReference type="ARBA" id="ARBA00004370"/>
    </source>
</evidence>
<keyword evidence="4 5" id="KW-0472">Membrane</keyword>
<feature type="transmembrane region" description="Helical" evidence="5">
    <location>
        <begin position="163"/>
        <end position="192"/>
    </location>
</feature>
<evidence type="ECO:0000313" key="7">
    <source>
        <dbReference type="EMBL" id="MBW4431611.1"/>
    </source>
</evidence>
<feature type="transmembrane region" description="Helical" evidence="5">
    <location>
        <begin position="12"/>
        <end position="38"/>
    </location>
</feature>
<proteinExistence type="predicted"/>
<evidence type="ECO:0000313" key="8">
    <source>
        <dbReference type="Proteomes" id="UP000813215"/>
    </source>
</evidence>
<evidence type="ECO:0000256" key="4">
    <source>
        <dbReference type="ARBA" id="ARBA00023136"/>
    </source>
</evidence>
<dbReference type="InterPro" id="IPR050307">
    <property type="entry name" value="Sterol_Desaturase_Related"/>
</dbReference>
<dbReference type="AlphaFoldDB" id="A0A9E3H6M3"/>
<dbReference type="PANTHER" id="PTHR11863">
    <property type="entry name" value="STEROL DESATURASE"/>
    <property type="match status" value="1"/>
</dbReference>
<dbReference type="EMBL" id="JAHHHW010000072">
    <property type="protein sequence ID" value="MBW4431611.1"/>
    <property type="molecule type" value="Genomic_DNA"/>
</dbReference>
<evidence type="ECO:0000259" key="6">
    <source>
        <dbReference type="Pfam" id="PF04116"/>
    </source>
</evidence>
<feature type="transmembrane region" description="Helical" evidence="5">
    <location>
        <begin position="66"/>
        <end position="85"/>
    </location>
</feature>
<dbReference type="GO" id="GO:0008610">
    <property type="term" value="P:lipid biosynthetic process"/>
    <property type="evidence" value="ECO:0007669"/>
    <property type="project" value="InterPro"/>
</dbReference>
<name>A0A9E3H6M3_9NOST</name>
<sequence>MQNLFFILHKFGFYWLAFFGIIIVRYFLIAGGAYWFFYSVMGKPFVKRRLHLKPIVWKSIRQDIELSVLSAVFFGLCAAFIMSAYDSGVTLLYTSVNEYGLWYLAVSFVAVLIIQDAYFYFIHRGFHHPLFFKWLHYGHHRSGDPTPWTSFAFDLPEAVIQGLFFVGIVFLIPLHFITLIAVLMTMTVWAVLTHVGFELFTSRFWFFPQWLGKCFIGSTHHAIHHHKYRVHYGLYFTFWDKLLGTHDPSYEGLSNKKIANHYVSRGAGNSEQGD</sequence>
<comment type="caution">
    <text evidence="7">The sequence shown here is derived from an EMBL/GenBank/DDBJ whole genome shotgun (WGS) entry which is preliminary data.</text>
</comment>